<feature type="region of interest" description="Disordered" evidence="1">
    <location>
        <begin position="178"/>
        <end position="217"/>
    </location>
</feature>
<evidence type="ECO:0000313" key="3">
    <source>
        <dbReference type="Proteomes" id="UP000546464"/>
    </source>
</evidence>
<evidence type="ECO:0000313" key="2">
    <source>
        <dbReference type="EMBL" id="MBC2595825.1"/>
    </source>
</evidence>
<organism evidence="2 3">
    <name type="scientific">Ruficoccus amylovorans</name>
    <dbReference type="NCBI Taxonomy" id="1804625"/>
    <lineage>
        <taxon>Bacteria</taxon>
        <taxon>Pseudomonadati</taxon>
        <taxon>Verrucomicrobiota</taxon>
        <taxon>Opitutia</taxon>
        <taxon>Puniceicoccales</taxon>
        <taxon>Cerasicoccaceae</taxon>
        <taxon>Ruficoccus</taxon>
    </lineage>
</organism>
<dbReference type="AlphaFoldDB" id="A0A842HGJ9"/>
<comment type="caution">
    <text evidence="2">The sequence shown here is derived from an EMBL/GenBank/DDBJ whole genome shotgun (WGS) entry which is preliminary data.</text>
</comment>
<accession>A0A842HGJ9</accession>
<proteinExistence type="predicted"/>
<reference evidence="2 3" key="1">
    <citation type="submission" date="2020-07" db="EMBL/GenBank/DDBJ databases">
        <authorList>
            <person name="Feng X."/>
        </authorList>
    </citation>
    <scope>NUCLEOTIDE SEQUENCE [LARGE SCALE GENOMIC DNA]</scope>
    <source>
        <strain evidence="2 3">JCM31066</strain>
    </source>
</reference>
<gene>
    <name evidence="2" type="ORF">H5P28_16285</name>
</gene>
<protein>
    <submittedName>
        <fullName evidence="2">Uncharacterized protein</fullName>
    </submittedName>
</protein>
<dbReference type="Proteomes" id="UP000546464">
    <property type="component" value="Unassembled WGS sequence"/>
</dbReference>
<evidence type="ECO:0000256" key="1">
    <source>
        <dbReference type="SAM" id="MobiDB-lite"/>
    </source>
</evidence>
<dbReference type="EMBL" id="JACHVB010000052">
    <property type="protein sequence ID" value="MBC2595825.1"/>
    <property type="molecule type" value="Genomic_DNA"/>
</dbReference>
<keyword evidence="3" id="KW-1185">Reference proteome</keyword>
<sequence>MFRWFPIVFLCLTTPLLGSNALKKINYGQRSSLEDDKAEFDVQKPEMSTQFGGTKMDLTQWHSQFSTLGQKKSSLLTGGNRFSGEQIEYSMQDKKLKNTNMAPGNRSMAQMRNWNSAMDTVMANKFQMGEVTAPAGRKMQNFIDDVNLRDINRYMFANNKTEDGIPVQRAGEGALNEIPTQMRDRGRIVAPDSEEGDPSRLFRNPFQRNGSEAEAEE</sequence>
<name>A0A842HGJ9_9BACT</name>
<dbReference type="RefSeq" id="WP_185676754.1">
    <property type="nucleotide sequence ID" value="NZ_JACHVB010000052.1"/>
</dbReference>